<feature type="compositionally biased region" description="Polar residues" evidence="6">
    <location>
        <begin position="369"/>
        <end position="385"/>
    </location>
</feature>
<keyword evidence="4 5" id="KW-0440">LIM domain</keyword>
<dbReference type="AlphaFoldDB" id="A0A811KZ31"/>
<feature type="compositionally biased region" description="Polar residues" evidence="6">
    <location>
        <begin position="551"/>
        <end position="583"/>
    </location>
</feature>
<gene>
    <name evidence="9" type="ORF">BOKJ2_LOCUS9288</name>
</gene>
<dbReference type="GO" id="GO:0008270">
    <property type="term" value="F:zinc ion binding"/>
    <property type="evidence" value="ECO:0007669"/>
    <property type="project" value="InterPro"/>
</dbReference>
<keyword evidence="3 5" id="KW-0862">Zinc</keyword>
<dbReference type="Gene3D" id="2.10.110.10">
    <property type="entry name" value="Cysteine Rich Protein"/>
    <property type="match status" value="3"/>
</dbReference>
<evidence type="ECO:0000256" key="1">
    <source>
        <dbReference type="ARBA" id="ARBA00022723"/>
    </source>
</evidence>
<feature type="domain" description="LIM zinc-binding" evidence="7">
    <location>
        <begin position="127"/>
        <end position="192"/>
    </location>
</feature>
<dbReference type="InterPro" id="IPR001781">
    <property type="entry name" value="Znf_LIM"/>
</dbReference>
<keyword evidence="1 5" id="KW-0479">Metal-binding</keyword>
<dbReference type="PANTHER" id="PTHR24211">
    <property type="entry name" value="LIM DOMAIN-CONTAINING PROTEIN"/>
    <property type="match status" value="1"/>
</dbReference>
<keyword evidence="10" id="KW-1185">Reference proteome</keyword>
<accession>A0A811KZ31</accession>
<dbReference type="CDD" id="cd09340">
    <property type="entry name" value="LIM1_Testin_like"/>
    <property type="match status" value="1"/>
</dbReference>
<evidence type="ECO:0000256" key="2">
    <source>
        <dbReference type="ARBA" id="ARBA00022737"/>
    </source>
</evidence>
<dbReference type="PROSITE" id="PS50023">
    <property type="entry name" value="LIM_DOMAIN_2"/>
    <property type="match status" value="3"/>
</dbReference>
<evidence type="ECO:0000313" key="10">
    <source>
        <dbReference type="Proteomes" id="UP000614601"/>
    </source>
</evidence>
<organism evidence="9 10">
    <name type="scientific">Bursaphelenchus okinawaensis</name>
    <dbReference type="NCBI Taxonomy" id="465554"/>
    <lineage>
        <taxon>Eukaryota</taxon>
        <taxon>Metazoa</taxon>
        <taxon>Ecdysozoa</taxon>
        <taxon>Nematoda</taxon>
        <taxon>Chromadorea</taxon>
        <taxon>Rhabditida</taxon>
        <taxon>Tylenchina</taxon>
        <taxon>Tylenchomorpha</taxon>
        <taxon>Aphelenchoidea</taxon>
        <taxon>Aphelenchoididae</taxon>
        <taxon>Bursaphelenchus</taxon>
    </lineage>
</organism>
<dbReference type="SMART" id="SM00132">
    <property type="entry name" value="LIM"/>
    <property type="match status" value="3"/>
</dbReference>
<dbReference type="EMBL" id="CAJFCW020000004">
    <property type="protein sequence ID" value="CAG9114615.1"/>
    <property type="molecule type" value="Genomic_DNA"/>
</dbReference>
<dbReference type="InterPro" id="IPR047120">
    <property type="entry name" value="Pk/Esn/Tes"/>
</dbReference>
<name>A0A811KZ31_9BILA</name>
<dbReference type="FunFam" id="2.10.110.10:FF:000005">
    <property type="entry name" value="Testin isoform 1"/>
    <property type="match status" value="1"/>
</dbReference>
<dbReference type="SUPFAM" id="SSF57716">
    <property type="entry name" value="Glucocorticoid receptor-like (DNA-binding domain)"/>
    <property type="match status" value="2"/>
</dbReference>
<dbReference type="Proteomes" id="UP000614601">
    <property type="component" value="Unassembled WGS sequence"/>
</dbReference>
<comment type="caution">
    <text evidence="9">The sequence shown here is derived from an EMBL/GenBank/DDBJ whole genome shotgun (WGS) entry which is preliminary data.</text>
</comment>
<feature type="region of interest" description="Disordered" evidence="6">
    <location>
        <begin position="551"/>
        <end position="613"/>
    </location>
</feature>
<dbReference type="Pfam" id="PF00412">
    <property type="entry name" value="LIM"/>
    <property type="match status" value="3"/>
</dbReference>
<dbReference type="InterPro" id="IPR010442">
    <property type="entry name" value="PET_domain"/>
</dbReference>
<dbReference type="EMBL" id="CAJFDH010000004">
    <property type="protein sequence ID" value="CAD5221125.1"/>
    <property type="molecule type" value="Genomic_DNA"/>
</dbReference>
<feature type="domain" description="LIM zinc-binding" evidence="7">
    <location>
        <begin position="193"/>
        <end position="253"/>
    </location>
</feature>
<feature type="compositionally biased region" description="Pro residues" evidence="6">
    <location>
        <begin position="587"/>
        <end position="602"/>
    </location>
</feature>
<dbReference type="InterPro" id="IPR033723">
    <property type="entry name" value="PET_prickle"/>
</dbReference>
<dbReference type="CDD" id="cd09827">
    <property type="entry name" value="PET_Prickle"/>
    <property type="match status" value="1"/>
</dbReference>
<dbReference type="Pfam" id="PF06297">
    <property type="entry name" value="PET"/>
    <property type="match status" value="1"/>
</dbReference>
<evidence type="ECO:0000256" key="4">
    <source>
        <dbReference type="ARBA" id="ARBA00023038"/>
    </source>
</evidence>
<dbReference type="PROSITE" id="PS00478">
    <property type="entry name" value="LIM_DOMAIN_1"/>
    <property type="match status" value="1"/>
</dbReference>
<sequence length="773" mass="87360">MRPSCLSPSSRIRLAADFQRYSTSDDDSGCVMDEYAWVPSGCKPDMVHTYFASLPHDKVPYVNSAGEKWRISQLKRQLPPQDSDPGYCRELSEAECQQLVQFEAGRKRQCLGKGVIRPHLPFDNQRQYCHQCKQAFTPDDMVIEAPERFGNRAFWHPQCFVCVECTELLVDLIYFKHNDNVFCGRHHAEQLKPRCYGCDELIFNEECTEAEGRMWHMKHFVCCGCSCQLGGLRYVVKDSDPYCISCYNQLPQALCCSRCGQEIEASEPRITQNELNWHTDERCFSCTGCAKNLLGCKKYCIINGGLYCGLNGCEKRLLMAKTGHDTSLNPLREWDIEGGFDVDEEELAGFSGHSGTGTHCSSRSGTGTNCSAQSGSGNECGNKNGTRTRSRGHNSPASTNSGDISPSGTRCRKISPTCTTCRRESPNNGSNHCQNQMIVTKQYQHDQMVPHGTPSSYGLQTPCNGATVPQYGKAPTPRQNYRKNMKNFNNNLPCPNVISTQNGMNNRDLPQRQQNHAMPSTSNGSNSPTTPYGQPTTPYLINTPYNHTAIPYNQNSKNIPYDQNITTPSNMNSKSTPNNQTFNPAYLRPPGPPPPRSPPLPPQNSFTPPENIYETVTDTKPRRFRRRKVVYDESDWESESSSSSWNDRSINVRTHKNRRSLSMDGCTAKLNHLEECCDDLEEVSLKNKRRNKRQQNFYSGMPPNVTRRSSYTTTSESDSEDEIYMGKYDDIQTPKRRQFRTSYQPVDSVKRRGPKQLNARRIKNKSHSNCIVS</sequence>
<reference evidence="9" key="1">
    <citation type="submission" date="2020-09" db="EMBL/GenBank/DDBJ databases">
        <authorList>
            <person name="Kikuchi T."/>
        </authorList>
    </citation>
    <scope>NUCLEOTIDE SEQUENCE</scope>
    <source>
        <strain evidence="9">SH1</strain>
    </source>
</reference>
<feature type="domain" description="PET" evidence="8">
    <location>
        <begin position="16"/>
        <end position="125"/>
    </location>
</feature>
<proteinExistence type="predicted"/>
<keyword evidence="2" id="KW-0677">Repeat</keyword>
<protein>
    <submittedName>
        <fullName evidence="9">Uncharacterized protein</fullName>
    </submittedName>
</protein>
<evidence type="ECO:0000259" key="8">
    <source>
        <dbReference type="PROSITE" id="PS51303"/>
    </source>
</evidence>
<dbReference type="OrthoDB" id="10069167at2759"/>
<evidence type="ECO:0000259" key="7">
    <source>
        <dbReference type="PROSITE" id="PS50023"/>
    </source>
</evidence>
<feature type="compositionally biased region" description="Basic residues" evidence="6">
    <location>
        <begin position="751"/>
        <end position="766"/>
    </location>
</feature>
<feature type="compositionally biased region" description="Low complexity" evidence="6">
    <location>
        <begin position="353"/>
        <end position="368"/>
    </location>
</feature>
<dbReference type="PANTHER" id="PTHR24211:SF20">
    <property type="entry name" value="PROTEIN ESPINAS-RELATED"/>
    <property type="match status" value="1"/>
</dbReference>
<feature type="region of interest" description="Disordered" evidence="6">
    <location>
        <begin position="353"/>
        <end position="411"/>
    </location>
</feature>
<feature type="domain" description="LIM zinc-binding" evidence="7">
    <location>
        <begin position="254"/>
        <end position="320"/>
    </location>
</feature>
<feature type="region of interest" description="Disordered" evidence="6">
    <location>
        <begin position="490"/>
        <end position="539"/>
    </location>
</feature>
<feature type="compositionally biased region" description="Polar residues" evidence="6">
    <location>
        <begin position="603"/>
        <end position="613"/>
    </location>
</feature>
<evidence type="ECO:0000256" key="6">
    <source>
        <dbReference type="SAM" id="MobiDB-lite"/>
    </source>
</evidence>
<evidence type="ECO:0000256" key="5">
    <source>
        <dbReference type="PROSITE-ProRule" id="PRU00125"/>
    </source>
</evidence>
<feature type="compositionally biased region" description="Low complexity" evidence="6">
    <location>
        <begin position="706"/>
        <end position="716"/>
    </location>
</feature>
<dbReference type="PROSITE" id="PS51303">
    <property type="entry name" value="PET"/>
    <property type="match status" value="1"/>
</dbReference>
<feature type="compositionally biased region" description="Low complexity" evidence="6">
    <location>
        <begin position="519"/>
        <end position="539"/>
    </location>
</feature>
<dbReference type="Proteomes" id="UP000783686">
    <property type="component" value="Unassembled WGS sequence"/>
</dbReference>
<evidence type="ECO:0000313" key="9">
    <source>
        <dbReference type="EMBL" id="CAD5221125.1"/>
    </source>
</evidence>
<feature type="compositionally biased region" description="Polar residues" evidence="6">
    <location>
        <begin position="393"/>
        <end position="408"/>
    </location>
</feature>
<evidence type="ECO:0000256" key="3">
    <source>
        <dbReference type="ARBA" id="ARBA00022833"/>
    </source>
</evidence>
<feature type="region of interest" description="Disordered" evidence="6">
    <location>
        <begin position="688"/>
        <end position="773"/>
    </location>
</feature>